<evidence type="ECO:0000256" key="6">
    <source>
        <dbReference type="ARBA" id="ARBA00022786"/>
    </source>
</evidence>
<gene>
    <name evidence="11" type="ORF">Sjap_000385</name>
</gene>
<keyword evidence="3" id="KW-0808">Transferase</keyword>
<dbReference type="InterPro" id="IPR045191">
    <property type="entry name" value="MBR1/2-like"/>
</dbReference>
<evidence type="ECO:0000256" key="2">
    <source>
        <dbReference type="ARBA" id="ARBA00012483"/>
    </source>
</evidence>
<dbReference type="Proteomes" id="UP001417504">
    <property type="component" value="Unassembled WGS sequence"/>
</dbReference>
<proteinExistence type="predicted"/>
<comment type="catalytic activity">
    <reaction evidence="1">
        <text>S-ubiquitinyl-[E2 ubiquitin-conjugating enzyme]-L-cysteine + [acceptor protein]-L-lysine = [E2 ubiquitin-conjugating enzyme]-L-cysteine + N(6)-ubiquitinyl-[acceptor protein]-L-lysine.</text>
        <dbReference type="EC" id="2.3.2.27"/>
    </reaction>
</comment>
<reference evidence="11 12" key="1">
    <citation type="submission" date="2024-01" db="EMBL/GenBank/DDBJ databases">
        <title>Genome assemblies of Stephania.</title>
        <authorList>
            <person name="Yang L."/>
        </authorList>
    </citation>
    <scope>NUCLEOTIDE SEQUENCE [LARGE SCALE GENOMIC DNA]</scope>
    <source>
        <strain evidence="11">QJT</strain>
        <tissue evidence="11">Leaf</tissue>
    </source>
</reference>
<dbReference type="GO" id="GO:0008270">
    <property type="term" value="F:zinc ion binding"/>
    <property type="evidence" value="ECO:0007669"/>
    <property type="project" value="UniProtKB-KW"/>
</dbReference>
<evidence type="ECO:0000256" key="9">
    <source>
        <dbReference type="SAM" id="MobiDB-lite"/>
    </source>
</evidence>
<keyword evidence="6" id="KW-0833">Ubl conjugation pathway</keyword>
<evidence type="ECO:0000256" key="3">
    <source>
        <dbReference type="ARBA" id="ARBA00022679"/>
    </source>
</evidence>
<protein>
    <recommendedName>
        <fullName evidence="2">RING-type E3 ubiquitin transferase</fullName>
        <ecNumber evidence="2">2.3.2.27</ecNumber>
    </recommendedName>
</protein>
<dbReference type="Gene3D" id="3.30.40.10">
    <property type="entry name" value="Zinc/RING finger domain, C3HC4 (zinc finger)"/>
    <property type="match status" value="1"/>
</dbReference>
<dbReference type="EC" id="2.3.2.27" evidence="2"/>
<keyword evidence="4" id="KW-0479">Metal-binding</keyword>
<keyword evidence="7" id="KW-0862">Zinc</keyword>
<evidence type="ECO:0000256" key="8">
    <source>
        <dbReference type="PROSITE-ProRule" id="PRU00175"/>
    </source>
</evidence>
<dbReference type="Pfam" id="PF13639">
    <property type="entry name" value="zf-RING_2"/>
    <property type="match status" value="1"/>
</dbReference>
<evidence type="ECO:0000256" key="4">
    <source>
        <dbReference type="ARBA" id="ARBA00022723"/>
    </source>
</evidence>
<comment type="caution">
    <text evidence="11">The sequence shown here is derived from an EMBL/GenBank/DDBJ whole genome shotgun (WGS) entry which is preliminary data.</text>
</comment>
<dbReference type="GO" id="GO:0061630">
    <property type="term" value="F:ubiquitin protein ligase activity"/>
    <property type="evidence" value="ECO:0007669"/>
    <property type="project" value="UniProtKB-EC"/>
</dbReference>
<dbReference type="InterPro" id="IPR001841">
    <property type="entry name" value="Znf_RING"/>
</dbReference>
<sequence length="308" mass="35623">MSRGTSDFGRVFTPPVYRISDSLTSTPGFHNHHHQVVGGNGGNSSIGINSSFNTPYFQSNFNARRRSFADAAAGRSGNSSSMYDARHANAAARFHVRVNQFHRRNNQPRPRYEIMPPRNRNNYLRRYEVPSGQQDSDLRRNETPPHFRNAPRPHHSRNFHAQPVTMRNRIHHFVVTLQDGVDIELTPEDYQGIRDREISRAREISYDRRQQMLLQRMLEEETREMSSGWTEEDILKCLKTRTNDASLGKNQKNTICTICQDEYEVEDKIGILNCGHEFHRDCIKDWLLRNSICPICRRPALDGESSAD</sequence>
<keyword evidence="5 8" id="KW-0863">Zinc-finger</keyword>
<name>A0AAP0PSE3_9MAGN</name>
<evidence type="ECO:0000313" key="11">
    <source>
        <dbReference type="EMBL" id="KAK9152905.1"/>
    </source>
</evidence>
<dbReference type="InterPro" id="IPR013083">
    <property type="entry name" value="Znf_RING/FYVE/PHD"/>
</dbReference>
<evidence type="ECO:0000256" key="1">
    <source>
        <dbReference type="ARBA" id="ARBA00000900"/>
    </source>
</evidence>
<feature type="region of interest" description="Disordered" evidence="9">
    <location>
        <begin position="102"/>
        <end position="158"/>
    </location>
</feature>
<evidence type="ECO:0000259" key="10">
    <source>
        <dbReference type="PROSITE" id="PS50089"/>
    </source>
</evidence>
<dbReference type="SMART" id="SM00184">
    <property type="entry name" value="RING"/>
    <property type="match status" value="1"/>
</dbReference>
<dbReference type="PANTHER" id="PTHR22937">
    <property type="entry name" value="E3 UBIQUITIN-PROTEIN LIGASE RNF165"/>
    <property type="match status" value="1"/>
</dbReference>
<evidence type="ECO:0000256" key="5">
    <source>
        <dbReference type="ARBA" id="ARBA00022771"/>
    </source>
</evidence>
<organism evidence="11 12">
    <name type="scientific">Stephania japonica</name>
    <dbReference type="NCBI Taxonomy" id="461633"/>
    <lineage>
        <taxon>Eukaryota</taxon>
        <taxon>Viridiplantae</taxon>
        <taxon>Streptophyta</taxon>
        <taxon>Embryophyta</taxon>
        <taxon>Tracheophyta</taxon>
        <taxon>Spermatophyta</taxon>
        <taxon>Magnoliopsida</taxon>
        <taxon>Ranunculales</taxon>
        <taxon>Menispermaceae</taxon>
        <taxon>Menispermoideae</taxon>
        <taxon>Cissampelideae</taxon>
        <taxon>Stephania</taxon>
    </lineage>
</organism>
<feature type="compositionally biased region" description="Basic and acidic residues" evidence="9">
    <location>
        <begin position="136"/>
        <end position="145"/>
    </location>
</feature>
<dbReference type="PANTHER" id="PTHR22937:SF163">
    <property type="entry name" value="RING-TYPE E3 UBIQUITIN TRANSFERASE"/>
    <property type="match status" value="1"/>
</dbReference>
<evidence type="ECO:0000256" key="7">
    <source>
        <dbReference type="ARBA" id="ARBA00022833"/>
    </source>
</evidence>
<accession>A0AAP0PSE3</accession>
<dbReference type="AlphaFoldDB" id="A0AAP0PSE3"/>
<feature type="domain" description="RING-type" evidence="10">
    <location>
        <begin position="256"/>
        <end position="297"/>
    </location>
</feature>
<dbReference type="SUPFAM" id="SSF57850">
    <property type="entry name" value="RING/U-box"/>
    <property type="match status" value="1"/>
</dbReference>
<dbReference type="EMBL" id="JBBNAE010000001">
    <property type="protein sequence ID" value="KAK9152905.1"/>
    <property type="molecule type" value="Genomic_DNA"/>
</dbReference>
<evidence type="ECO:0000313" key="12">
    <source>
        <dbReference type="Proteomes" id="UP001417504"/>
    </source>
</evidence>
<keyword evidence="12" id="KW-1185">Reference proteome</keyword>
<dbReference type="PROSITE" id="PS50089">
    <property type="entry name" value="ZF_RING_2"/>
    <property type="match status" value="1"/>
</dbReference>
<feature type="compositionally biased region" description="Basic residues" evidence="9">
    <location>
        <begin position="149"/>
        <end position="158"/>
    </location>
</feature>